<gene>
    <name evidence="2" type="ORF">A3L14_10970</name>
    <name evidence="3" type="ORF">AMR53_00640</name>
    <name evidence="4" type="ORF">SAMN05216170_2302</name>
</gene>
<dbReference type="PATRIC" id="fig|277988.4.peg.139"/>
<dbReference type="Proteomes" id="UP000182125">
    <property type="component" value="Unassembled WGS sequence"/>
</dbReference>
<evidence type="ECO:0000313" key="2">
    <source>
        <dbReference type="EMBL" id="ASJ13368.1"/>
    </source>
</evidence>
<dbReference type="GeneID" id="33334954"/>
<feature type="transmembrane region" description="Helical" evidence="1">
    <location>
        <begin position="6"/>
        <end position="23"/>
    </location>
</feature>
<evidence type="ECO:0000313" key="7">
    <source>
        <dbReference type="Proteomes" id="UP000250136"/>
    </source>
</evidence>
<dbReference type="Proteomes" id="UP000250136">
    <property type="component" value="Chromosome"/>
</dbReference>
<evidence type="ECO:0000256" key="1">
    <source>
        <dbReference type="SAM" id="Phobius"/>
    </source>
</evidence>
<evidence type="ECO:0000313" key="6">
    <source>
        <dbReference type="Proteomes" id="UP000182125"/>
    </source>
</evidence>
<dbReference type="EMBL" id="FOIW01000003">
    <property type="protein sequence ID" value="SEW23346.1"/>
    <property type="molecule type" value="Genomic_DNA"/>
</dbReference>
<keyword evidence="1" id="KW-0812">Transmembrane</keyword>
<dbReference type="EMBL" id="CP015105">
    <property type="protein sequence ID" value="ASJ13368.1"/>
    <property type="molecule type" value="Genomic_DNA"/>
</dbReference>
<dbReference type="RefSeq" id="WP_055428429.1">
    <property type="nucleotide sequence ID" value="NZ_CP015105.1"/>
</dbReference>
<evidence type="ECO:0000313" key="5">
    <source>
        <dbReference type="Proteomes" id="UP000051862"/>
    </source>
</evidence>
<protein>
    <submittedName>
        <fullName evidence="3">Uncharacterized protein</fullName>
    </submittedName>
</protein>
<dbReference type="AlphaFoldDB" id="A0A0Q2M5C0"/>
<dbReference type="OrthoDB" id="89301at2157"/>
<dbReference type="KEGG" id="ttd:A3L14_10970"/>
<proteinExistence type="predicted"/>
<keyword evidence="1" id="KW-0472">Membrane</keyword>
<accession>A0A0Q2M5C0</accession>
<sequence>MFESLFAISFVGAILLYIADLFIRPWKYSQDRIKELERRLNIAREGGLKAKLLAWLNAPKLRGNLQLYQKLLEVELEAEKRRYEIYSLLRRGDHV</sequence>
<name>A0A0Q2M5C0_9EURY</name>
<keyword evidence="7" id="KW-1185">Reference proteome</keyword>
<reference evidence="4 6" key="3">
    <citation type="submission" date="2016-10" db="EMBL/GenBank/DDBJ databases">
        <authorList>
            <person name="de Groot N.N."/>
        </authorList>
    </citation>
    <scope>NUCLEOTIDE SEQUENCE [LARGE SCALE GENOMIC DNA]</scope>
    <source>
        <strain evidence="4 6">OGL-20</strain>
    </source>
</reference>
<reference evidence="2 7" key="2">
    <citation type="submission" date="2016-04" db="EMBL/GenBank/DDBJ databases">
        <title>Complete genome sequence of Thermococcus thioreducens type strain OGL-20P.</title>
        <authorList>
            <person name="Oger P.M."/>
        </authorList>
    </citation>
    <scope>NUCLEOTIDE SEQUENCE [LARGE SCALE GENOMIC DNA]</scope>
    <source>
        <strain evidence="2 7">OGL-20P</strain>
    </source>
</reference>
<dbReference type="STRING" id="277988.SAMN05216170_2302"/>
<organism evidence="3 5">
    <name type="scientific">Thermococcus thioreducens</name>
    <dbReference type="NCBI Taxonomy" id="277988"/>
    <lineage>
        <taxon>Archaea</taxon>
        <taxon>Methanobacteriati</taxon>
        <taxon>Methanobacteriota</taxon>
        <taxon>Thermococci</taxon>
        <taxon>Thermococcales</taxon>
        <taxon>Thermococcaceae</taxon>
        <taxon>Thermococcus</taxon>
    </lineage>
</organism>
<dbReference type="Proteomes" id="UP000051862">
    <property type="component" value="Unassembled WGS sequence"/>
</dbReference>
<evidence type="ECO:0000313" key="3">
    <source>
        <dbReference type="EMBL" id="KQH83225.1"/>
    </source>
</evidence>
<keyword evidence="1" id="KW-1133">Transmembrane helix</keyword>
<reference evidence="3 5" key="1">
    <citation type="submission" date="2015-08" db="EMBL/GenBank/DDBJ databases">
        <title>Thermococcus thioreducens DSM 14981 genome sequencing.</title>
        <authorList>
            <person name="Hong S.-J."/>
            <person name="Kim M.-C."/>
            <person name="Shin J.-H."/>
        </authorList>
    </citation>
    <scope>NUCLEOTIDE SEQUENCE [LARGE SCALE GENOMIC DNA]</scope>
    <source>
        <strain evidence="3 5">DSM 14981</strain>
    </source>
</reference>
<evidence type="ECO:0000313" key="4">
    <source>
        <dbReference type="EMBL" id="SEW23346.1"/>
    </source>
</evidence>
<dbReference type="EMBL" id="LIXN01000002">
    <property type="protein sequence ID" value="KQH83225.1"/>
    <property type="molecule type" value="Genomic_DNA"/>
</dbReference>